<reference evidence="4 7" key="1">
    <citation type="journal article" date="2018" name="J. Invertebr. Pathol.">
        <title>New genotyping method for the causative agent of crayfish plague (Aphanomyces astaci) based on whole genome data.</title>
        <authorList>
            <person name="Minardi D."/>
            <person name="Studholme D.J."/>
            <person name="van der Giezen M."/>
            <person name="Pretto T."/>
            <person name="Oidtmann B."/>
        </authorList>
    </citation>
    <scope>NUCLEOTIDE SEQUENCE [LARGE SCALE GENOMIC DNA]</scope>
    <source>
        <strain evidence="4 7">KB13</strain>
    </source>
</reference>
<evidence type="ECO:0000313" key="5">
    <source>
        <dbReference type="Proteomes" id="UP000265427"/>
    </source>
</evidence>
<evidence type="ECO:0000313" key="3">
    <source>
        <dbReference type="EMBL" id="RHY99750.1"/>
    </source>
</evidence>
<dbReference type="Proteomes" id="UP000265427">
    <property type="component" value="Unassembled WGS sequence"/>
</dbReference>
<dbReference type="EMBL" id="QUTE01015459">
    <property type="protein sequence ID" value="RHY99750.1"/>
    <property type="molecule type" value="Genomic_DNA"/>
</dbReference>
<comment type="caution">
    <text evidence="2">The sequence shown here is derived from an EMBL/GenBank/DDBJ whole genome shotgun (WGS) entry which is preliminary data.</text>
</comment>
<evidence type="ECO:0000256" key="1">
    <source>
        <dbReference type="SAM" id="MobiDB-lite"/>
    </source>
</evidence>
<evidence type="ECO:0000313" key="2">
    <source>
        <dbReference type="EMBL" id="RHY07540.1"/>
    </source>
</evidence>
<evidence type="ECO:0000313" key="7">
    <source>
        <dbReference type="Proteomes" id="UP000275652"/>
    </source>
</evidence>
<dbReference type="EMBL" id="QUTI01027515">
    <property type="protein sequence ID" value="RLO05157.1"/>
    <property type="molecule type" value="Genomic_DNA"/>
</dbReference>
<protein>
    <submittedName>
        <fullName evidence="2">Uncharacterized protein</fullName>
    </submittedName>
</protein>
<organism evidence="2 5">
    <name type="scientific">Aphanomyces astaci</name>
    <name type="common">Crayfish plague agent</name>
    <dbReference type="NCBI Taxonomy" id="112090"/>
    <lineage>
        <taxon>Eukaryota</taxon>
        <taxon>Sar</taxon>
        <taxon>Stramenopiles</taxon>
        <taxon>Oomycota</taxon>
        <taxon>Saprolegniomycetes</taxon>
        <taxon>Saprolegniales</taxon>
        <taxon>Verrucalvaceae</taxon>
        <taxon>Aphanomyces</taxon>
    </lineage>
</organism>
<sequence length="102" mass="11641">MRKSRSQIDASDEFLSFDVEFTGPQIMFAERSHELLAFPIAGVIRVLRHGLNCLHFDGDQVRLVFLRKLSHSTSNPHDHHNPYPCDYNEPGRKPAGVATKLR</sequence>
<evidence type="ECO:0000313" key="4">
    <source>
        <dbReference type="EMBL" id="RLO05157.1"/>
    </source>
</evidence>
<dbReference type="Proteomes" id="UP000275652">
    <property type="component" value="Unassembled WGS sequence"/>
</dbReference>
<feature type="region of interest" description="Disordered" evidence="1">
    <location>
        <begin position="72"/>
        <end position="102"/>
    </location>
</feature>
<dbReference type="EMBL" id="QUSZ01005938">
    <property type="protein sequence ID" value="RHY07540.1"/>
    <property type="molecule type" value="Genomic_DNA"/>
</dbReference>
<dbReference type="AlphaFoldDB" id="A0A397AIC7"/>
<evidence type="ECO:0000313" key="6">
    <source>
        <dbReference type="Proteomes" id="UP000266196"/>
    </source>
</evidence>
<name>A0A397AIC7_APHAT</name>
<reference evidence="5 6" key="2">
    <citation type="submission" date="2018-08" db="EMBL/GenBank/DDBJ databases">
        <title>Aphanomyces genome sequencing and annotation.</title>
        <authorList>
            <person name="Minardi D."/>
            <person name="Oidtmann B."/>
            <person name="Van Der Giezen M."/>
            <person name="Studholme D.J."/>
        </authorList>
    </citation>
    <scope>NUCLEOTIDE SEQUENCE [LARGE SCALE GENOMIC DNA]</scope>
    <source>
        <strain evidence="3 6">197901</strain>
        <strain evidence="2 5">Kv</strain>
    </source>
</reference>
<gene>
    <name evidence="4" type="ORF">DYB28_014548</name>
    <name evidence="3" type="ORF">DYB31_011144</name>
    <name evidence="2" type="ORF">DYB36_006111</name>
</gene>
<dbReference type="Proteomes" id="UP000266196">
    <property type="component" value="Unassembled WGS sequence"/>
</dbReference>
<accession>A0A397AIC7</accession>
<proteinExistence type="predicted"/>